<evidence type="ECO:0000313" key="4">
    <source>
        <dbReference type="EMBL" id="APB31799.1"/>
    </source>
</evidence>
<keyword evidence="2" id="KW-0472">Membrane</keyword>
<dbReference type="OrthoDB" id="2817162at2"/>
<gene>
    <name evidence="4" type="ORF">BHY08_08200</name>
</gene>
<feature type="transmembrane region" description="Helical" evidence="2">
    <location>
        <begin position="178"/>
        <end position="197"/>
    </location>
</feature>
<dbReference type="InterPro" id="IPR003675">
    <property type="entry name" value="Rce1/LyrA-like_dom"/>
</dbReference>
<feature type="transmembrane region" description="Helical" evidence="2">
    <location>
        <begin position="9"/>
        <end position="30"/>
    </location>
</feature>
<sequence length="229" mass="26404">MKDSSMRKSFISVIIIFIGTLLILTLSRTIAGTNGYIYFFISVFWFIGLFLRDINTKKEMLSHQWKDFKKMKWRHILYVVITLILVSFIIQITRPFFNQFIPKNPVYSYAYDINTALGLLFSVLAGIVDLIVAFVEEITYRYEGMYVYKSNKMLVSIMLILSSILFGFSHYYNFGGSFIASMPYAFAGLVFGLMYLLSKNIWVPVIAHLLFNSTAILSSLFLVIVKLIS</sequence>
<feature type="transmembrane region" description="Helical" evidence="2">
    <location>
        <begin position="209"/>
        <end position="228"/>
    </location>
</feature>
<organism evidence="4 5">
    <name type="scientific">Vagococcus teuberi</name>
    <dbReference type="NCBI Taxonomy" id="519472"/>
    <lineage>
        <taxon>Bacteria</taxon>
        <taxon>Bacillati</taxon>
        <taxon>Bacillota</taxon>
        <taxon>Bacilli</taxon>
        <taxon>Lactobacillales</taxon>
        <taxon>Enterococcaceae</taxon>
        <taxon>Vagococcus</taxon>
    </lineage>
</organism>
<feature type="transmembrane region" description="Helical" evidence="2">
    <location>
        <begin position="75"/>
        <end position="93"/>
    </location>
</feature>
<dbReference type="GO" id="GO:0004175">
    <property type="term" value="F:endopeptidase activity"/>
    <property type="evidence" value="ECO:0007669"/>
    <property type="project" value="UniProtKB-ARBA"/>
</dbReference>
<dbReference type="GO" id="GO:0080120">
    <property type="term" value="P:CAAX-box protein maturation"/>
    <property type="evidence" value="ECO:0007669"/>
    <property type="project" value="UniProtKB-ARBA"/>
</dbReference>
<feature type="transmembrane region" description="Helical" evidence="2">
    <location>
        <begin position="153"/>
        <end position="172"/>
    </location>
</feature>
<protein>
    <recommendedName>
        <fullName evidence="3">CAAX prenyl protease 2/Lysostaphin resistance protein A-like domain-containing protein</fullName>
    </recommendedName>
</protein>
<dbReference type="STRING" id="519472.BHY08_08200"/>
<keyword evidence="2" id="KW-0812">Transmembrane</keyword>
<evidence type="ECO:0000313" key="5">
    <source>
        <dbReference type="Proteomes" id="UP000191200"/>
    </source>
</evidence>
<keyword evidence="2" id="KW-1133">Transmembrane helix</keyword>
<proteinExistence type="inferred from homology"/>
<dbReference type="RefSeq" id="WP_071457402.1">
    <property type="nucleotide sequence ID" value="NZ_CP017267.1"/>
</dbReference>
<accession>A0A1J0A7A9</accession>
<dbReference type="EMBL" id="CP017267">
    <property type="protein sequence ID" value="APB31799.1"/>
    <property type="molecule type" value="Genomic_DNA"/>
</dbReference>
<comment type="similarity">
    <text evidence="1">Belongs to the UPF0177 family.</text>
</comment>
<evidence type="ECO:0000256" key="1">
    <source>
        <dbReference type="ARBA" id="ARBA00009067"/>
    </source>
</evidence>
<keyword evidence="5" id="KW-1185">Reference proteome</keyword>
<feature type="transmembrane region" description="Helical" evidence="2">
    <location>
        <begin position="36"/>
        <end position="54"/>
    </location>
</feature>
<feature type="domain" description="CAAX prenyl protease 2/Lysostaphin resistance protein A-like" evidence="3">
    <location>
        <begin position="125"/>
        <end position="213"/>
    </location>
</feature>
<name>A0A1J0A7A9_9ENTE</name>
<evidence type="ECO:0000256" key="2">
    <source>
        <dbReference type="SAM" id="Phobius"/>
    </source>
</evidence>
<reference evidence="4 5" key="1">
    <citation type="submission" date="2016-09" db="EMBL/GenBank/DDBJ databases">
        <title>Vagococcus teuberi sp. nov., isolated from the Malian artisanal sour milk fene.</title>
        <authorList>
            <person name="Wullschleger S."/>
            <person name="Seifert C."/>
            <person name="Baumgartner S."/>
            <person name="Lacroix C."/>
            <person name="Bonfoh B."/>
            <person name="Stevens M.J."/>
            <person name="Meile L."/>
        </authorList>
    </citation>
    <scope>NUCLEOTIDE SEQUENCE [LARGE SCALE GENOMIC DNA]</scope>
    <source>
        <strain evidence="4 5">DSM 21459</strain>
    </source>
</reference>
<evidence type="ECO:0000259" key="3">
    <source>
        <dbReference type="Pfam" id="PF02517"/>
    </source>
</evidence>
<feature type="transmembrane region" description="Helical" evidence="2">
    <location>
        <begin position="113"/>
        <end position="132"/>
    </location>
</feature>
<dbReference type="AlphaFoldDB" id="A0A1J0A7A9"/>
<dbReference type="Pfam" id="PF02517">
    <property type="entry name" value="Rce1-like"/>
    <property type="match status" value="1"/>
</dbReference>
<dbReference type="KEGG" id="vte:BHY08_08200"/>
<dbReference type="Proteomes" id="UP000191200">
    <property type="component" value="Chromosome"/>
</dbReference>